<accession>A0A2S8RWE9</accession>
<evidence type="ECO:0000313" key="2">
    <source>
        <dbReference type="Proteomes" id="UP000238338"/>
    </source>
</evidence>
<dbReference type="Proteomes" id="UP000238338">
    <property type="component" value="Unassembled WGS sequence"/>
</dbReference>
<dbReference type="EMBL" id="PVEP01000015">
    <property type="protein sequence ID" value="PQV52891.1"/>
    <property type="molecule type" value="Genomic_DNA"/>
</dbReference>
<dbReference type="OrthoDB" id="7693309at2"/>
<reference evidence="1 2" key="1">
    <citation type="submission" date="2018-02" db="EMBL/GenBank/DDBJ databases">
        <title>Genomic Encyclopedia of Archaeal and Bacterial Type Strains, Phase II (KMG-II): from individual species to whole genera.</title>
        <authorList>
            <person name="Goeker M."/>
        </authorList>
    </citation>
    <scope>NUCLEOTIDE SEQUENCE [LARGE SCALE GENOMIC DNA]</scope>
    <source>
        <strain evidence="1 2">DSM 18921</strain>
    </source>
</reference>
<organism evidence="1 2">
    <name type="scientific">Albidovulum denitrificans</name>
    <dbReference type="NCBI Taxonomy" id="404881"/>
    <lineage>
        <taxon>Bacteria</taxon>
        <taxon>Pseudomonadati</taxon>
        <taxon>Pseudomonadota</taxon>
        <taxon>Alphaproteobacteria</taxon>
        <taxon>Rhodobacterales</taxon>
        <taxon>Paracoccaceae</taxon>
        <taxon>Albidovulum</taxon>
    </lineage>
</organism>
<sequence>MTLFDGMAGLLNDVFGSPVMIIPRSGGSFNVQAVFRSEPIEVADADGGSVWIGAPTLKVPAGVAPKLAREDRIRPGNGKTYIVLNRVPGESPAADGFVMFELEEQDH</sequence>
<dbReference type="Gene3D" id="2.40.10.180">
    <property type="entry name" value="Phage tail proteins"/>
    <property type="match status" value="1"/>
</dbReference>
<dbReference type="RefSeq" id="WP_105516536.1">
    <property type="nucleotide sequence ID" value="NZ_PVEP01000015.1"/>
</dbReference>
<evidence type="ECO:0000313" key="1">
    <source>
        <dbReference type="EMBL" id="PQV52891.1"/>
    </source>
</evidence>
<dbReference type="InterPro" id="IPR053734">
    <property type="entry name" value="Phage_Head-Tail_Connect_sf"/>
</dbReference>
<dbReference type="GO" id="GO:0019068">
    <property type="term" value="P:virion assembly"/>
    <property type="evidence" value="ECO:0007669"/>
    <property type="project" value="InterPro"/>
</dbReference>
<comment type="caution">
    <text evidence="1">The sequence shown here is derived from an EMBL/GenBank/DDBJ whole genome shotgun (WGS) entry which is preliminary data.</text>
</comment>
<dbReference type="Pfam" id="PF05354">
    <property type="entry name" value="Phage_attach"/>
    <property type="match status" value="1"/>
</dbReference>
<proteinExistence type="predicted"/>
<dbReference type="AlphaFoldDB" id="A0A2S8RWE9"/>
<keyword evidence="2" id="KW-1185">Reference proteome</keyword>
<name>A0A2S8RWE9_9RHOB</name>
<gene>
    <name evidence="1" type="ORF">LX70_03997</name>
</gene>
<protein>
    <submittedName>
        <fullName evidence="1">Uncharacterized protein</fullName>
    </submittedName>
</protein>
<dbReference type="InterPro" id="IPR008018">
    <property type="entry name" value="Phage_tail_attach_FII"/>
</dbReference>